<protein>
    <recommendedName>
        <fullName evidence="1">ATPase domain-containing protein</fullName>
    </recommendedName>
</protein>
<accession>A0A397T6C1</accession>
<dbReference type="SUPFAM" id="SSF52540">
    <property type="entry name" value="P-loop containing nucleoside triphosphate hydrolases"/>
    <property type="match status" value="1"/>
</dbReference>
<dbReference type="PANTHER" id="PTHR37096">
    <property type="entry name" value="YALI0E33429P"/>
    <property type="match status" value="1"/>
</dbReference>
<evidence type="ECO:0000313" key="2">
    <source>
        <dbReference type="EMBL" id="RIA93733.1"/>
    </source>
</evidence>
<dbReference type="Pfam" id="PF01637">
    <property type="entry name" value="ATPase_2"/>
    <property type="match status" value="1"/>
</dbReference>
<reference evidence="2 3" key="1">
    <citation type="submission" date="2018-06" db="EMBL/GenBank/DDBJ databases">
        <title>Comparative genomics reveals the genomic features of Rhizophagus irregularis, R. cerebriforme, R. diaphanum and Gigaspora rosea, and their symbiotic lifestyle signature.</title>
        <authorList>
            <person name="Morin E."/>
            <person name="San Clemente H."/>
            <person name="Chen E.C.H."/>
            <person name="De La Providencia I."/>
            <person name="Hainaut M."/>
            <person name="Kuo A."/>
            <person name="Kohler A."/>
            <person name="Murat C."/>
            <person name="Tang N."/>
            <person name="Roy S."/>
            <person name="Loubradou J."/>
            <person name="Henrissat B."/>
            <person name="Grigoriev I.V."/>
            <person name="Corradi N."/>
            <person name="Roux C."/>
            <person name="Martin F.M."/>
        </authorList>
    </citation>
    <scope>NUCLEOTIDE SEQUENCE [LARGE SCALE GENOMIC DNA]</scope>
    <source>
        <strain evidence="2 3">DAOM 227022</strain>
    </source>
</reference>
<proteinExistence type="predicted"/>
<dbReference type="GO" id="GO:0005524">
    <property type="term" value="F:ATP binding"/>
    <property type="evidence" value="ECO:0007669"/>
    <property type="project" value="InterPro"/>
</dbReference>
<evidence type="ECO:0000259" key="1">
    <source>
        <dbReference type="Pfam" id="PF01637"/>
    </source>
</evidence>
<evidence type="ECO:0000313" key="3">
    <source>
        <dbReference type="Proteomes" id="UP000265703"/>
    </source>
</evidence>
<organism evidence="2 3">
    <name type="scientific">Glomus cerebriforme</name>
    <dbReference type="NCBI Taxonomy" id="658196"/>
    <lineage>
        <taxon>Eukaryota</taxon>
        <taxon>Fungi</taxon>
        <taxon>Fungi incertae sedis</taxon>
        <taxon>Mucoromycota</taxon>
        <taxon>Glomeromycotina</taxon>
        <taxon>Glomeromycetes</taxon>
        <taxon>Glomerales</taxon>
        <taxon>Glomeraceae</taxon>
        <taxon>Glomus</taxon>
    </lineage>
</organism>
<dbReference type="Gene3D" id="3.40.50.300">
    <property type="entry name" value="P-loop containing nucleotide triphosphate hydrolases"/>
    <property type="match status" value="1"/>
</dbReference>
<feature type="domain" description="ATPase" evidence="1">
    <location>
        <begin position="46"/>
        <end position="274"/>
    </location>
</feature>
<dbReference type="OrthoDB" id="2306080at2759"/>
<dbReference type="InterPro" id="IPR051667">
    <property type="entry name" value="Archaeal_ATPase_domain"/>
</dbReference>
<dbReference type="InterPro" id="IPR011579">
    <property type="entry name" value="ATPase_dom"/>
</dbReference>
<comment type="caution">
    <text evidence="2">The sequence shown here is derived from an EMBL/GenBank/DDBJ whole genome shotgun (WGS) entry which is preliminary data.</text>
</comment>
<keyword evidence="3" id="KW-1185">Reference proteome</keyword>
<dbReference type="AlphaFoldDB" id="A0A397T6C1"/>
<dbReference type="STRING" id="658196.A0A397T6C1"/>
<name>A0A397T6C1_9GLOM</name>
<dbReference type="EMBL" id="QKYT01000098">
    <property type="protein sequence ID" value="RIA93733.1"/>
    <property type="molecule type" value="Genomic_DNA"/>
</dbReference>
<gene>
    <name evidence="2" type="ORF">C1645_819028</name>
</gene>
<dbReference type="InterPro" id="IPR027417">
    <property type="entry name" value="P-loop_NTPase"/>
</dbReference>
<dbReference type="Proteomes" id="UP000265703">
    <property type="component" value="Unassembled WGS sequence"/>
</dbReference>
<sequence length="407" mass="47872">MFVFKRLNISHTSRSFNHIHGNCMRNLTFSNQKSNLSQLTNYSDHYFNRKRELDTLTNKFSNDISNIHVILGPTDSGKTALVRQVVTEGNFNPIFFNGRSGCFFSPELVYSSLLDKVNTFFKNIPKRDFQFLLPRTHSYTSNYLLQNISNALPNLNYWKNYNLPPPILVIDEANAMETFLFSASKEGIKFLEWIKLNSIQKNKFHVVLTSSEPFFLKWANDFFGATNLTPYVVGDLSKEEAEEFFEEYVLPSHEKNIRKELEGKFDQIYKYTGTRMSFIRNWVKDYSIDKNYDSSIYLQVKHHMNYGLYPCKTRFRSAPRWKQSHFIETMKALVEAENQGFILEKDLIKKIGSEAVHSLIEYRHLYPRQNFNETYDIINPPKMPEMMLTPVYPLFHAMKSLLKEKFS</sequence>
<dbReference type="PANTHER" id="PTHR37096:SF1">
    <property type="entry name" value="AAA+ ATPASE DOMAIN-CONTAINING PROTEIN"/>
    <property type="match status" value="1"/>
</dbReference>